<organism evidence="4 5">
    <name type="scientific">Shewanella algidipiscicola</name>
    <dbReference type="NCBI Taxonomy" id="614070"/>
    <lineage>
        <taxon>Bacteria</taxon>
        <taxon>Pseudomonadati</taxon>
        <taxon>Pseudomonadota</taxon>
        <taxon>Gammaproteobacteria</taxon>
        <taxon>Alteromonadales</taxon>
        <taxon>Shewanellaceae</taxon>
        <taxon>Shewanella</taxon>
    </lineage>
</organism>
<feature type="compositionally biased region" description="Polar residues" evidence="1">
    <location>
        <begin position="196"/>
        <end position="219"/>
    </location>
</feature>
<dbReference type="Proteomes" id="UP000761574">
    <property type="component" value="Unassembled WGS sequence"/>
</dbReference>
<accession>A0ABQ4PJ60</accession>
<comment type="caution">
    <text evidence="4">The sequence shown here is derived from an EMBL/GenBank/DDBJ whole genome shotgun (WGS) entry which is preliminary data.</text>
</comment>
<dbReference type="RefSeq" id="WP_119977725.1">
    <property type="nucleotide sequence ID" value="NZ_BPFB01000023.1"/>
</dbReference>
<gene>
    <name evidence="4" type="ORF">TUM4630_21650</name>
</gene>
<protein>
    <recommendedName>
        <fullName evidence="3">YdbS-like PH domain-containing protein</fullName>
    </recommendedName>
</protein>
<proteinExistence type="predicted"/>
<dbReference type="PANTHER" id="PTHR34473">
    <property type="entry name" value="UPF0699 TRANSMEMBRANE PROTEIN YDBS"/>
    <property type="match status" value="1"/>
</dbReference>
<name>A0ABQ4PJ60_9GAMM</name>
<feature type="region of interest" description="Disordered" evidence="1">
    <location>
        <begin position="184"/>
        <end position="219"/>
    </location>
</feature>
<keyword evidence="2" id="KW-0472">Membrane</keyword>
<evidence type="ECO:0000259" key="3">
    <source>
        <dbReference type="Pfam" id="PF03703"/>
    </source>
</evidence>
<evidence type="ECO:0000256" key="2">
    <source>
        <dbReference type="SAM" id="Phobius"/>
    </source>
</evidence>
<feature type="transmembrane region" description="Helical" evidence="2">
    <location>
        <begin position="47"/>
        <end position="64"/>
    </location>
</feature>
<keyword evidence="5" id="KW-1185">Reference proteome</keyword>
<dbReference type="InterPro" id="IPR005182">
    <property type="entry name" value="YdbS-like_PH"/>
</dbReference>
<sequence>MADDLKGPTLSLGARQRQPPHEWLSFDQEPLTQVEATYIQQVKLENLLLFVPLIIVIAVIGILVNLPSLGLLGMVTTALLLAGLISYGRHKVAQSLAYGVFDHEFVMQQGVIWQQKIALPYSRLQHVSLSQGPLERRFGQHTLKCFSAGSGSAEITLPGLSSSVAESLRQHLLAKAALVRQASSAPSDIEAHDNLTDTTELASQPNAPSDPATSSDKHE</sequence>
<evidence type="ECO:0000313" key="5">
    <source>
        <dbReference type="Proteomes" id="UP000761574"/>
    </source>
</evidence>
<feature type="domain" description="YdbS-like PH" evidence="3">
    <location>
        <begin position="97"/>
        <end position="172"/>
    </location>
</feature>
<feature type="transmembrane region" description="Helical" evidence="2">
    <location>
        <begin position="70"/>
        <end position="88"/>
    </location>
</feature>
<keyword evidence="2" id="KW-0812">Transmembrane</keyword>
<keyword evidence="2" id="KW-1133">Transmembrane helix</keyword>
<dbReference type="PANTHER" id="PTHR34473:SF3">
    <property type="entry name" value="TRANSMEMBRANE PROTEIN-RELATED"/>
    <property type="match status" value="1"/>
</dbReference>
<evidence type="ECO:0000256" key="1">
    <source>
        <dbReference type="SAM" id="MobiDB-lite"/>
    </source>
</evidence>
<dbReference type="Pfam" id="PF03703">
    <property type="entry name" value="bPH_2"/>
    <property type="match status" value="1"/>
</dbReference>
<reference evidence="4 5" key="1">
    <citation type="submission" date="2021-05" db="EMBL/GenBank/DDBJ databases">
        <title>Molecular characterization for Shewanella algae harboring chromosomal blaOXA-55-like strains isolated from clinical and environment sample.</title>
        <authorList>
            <person name="Ohama Y."/>
            <person name="Aoki K."/>
            <person name="Harada S."/>
            <person name="Moriya K."/>
            <person name="Ishii Y."/>
            <person name="Tateda K."/>
        </authorList>
    </citation>
    <scope>NUCLEOTIDE SEQUENCE [LARGE SCALE GENOMIC DNA]</scope>
    <source>
        <strain evidence="4 5">LMG 23746</strain>
    </source>
</reference>
<dbReference type="EMBL" id="BPFB01000023">
    <property type="protein sequence ID" value="GIU47498.1"/>
    <property type="molecule type" value="Genomic_DNA"/>
</dbReference>
<evidence type="ECO:0000313" key="4">
    <source>
        <dbReference type="EMBL" id="GIU47498.1"/>
    </source>
</evidence>